<accession>A0A7S3Y925</accession>
<feature type="transmembrane region" description="Helical" evidence="1">
    <location>
        <begin position="48"/>
        <end position="74"/>
    </location>
</feature>
<keyword evidence="1" id="KW-1133">Transmembrane helix</keyword>
<protein>
    <submittedName>
        <fullName evidence="2">Uncharacterized protein</fullName>
    </submittedName>
</protein>
<keyword evidence="1" id="KW-0812">Transmembrane</keyword>
<name>A0A7S3Y925_HETAK</name>
<gene>
    <name evidence="2" type="ORF">HAKA00212_LOCUS22837</name>
</gene>
<reference evidence="2" key="1">
    <citation type="submission" date="2021-01" db="EMBL/GenBank/DDBJ databases">
        <authorList>
            <person name="Corre E."/>
            <person name="Pelletier E."/>
            <person name="Niang G."/>
            <person name="Scheremetjew M."/>
            <person name="Finn R."/>
            <person name="Kale V."/>
            <person name="Holt S."/>
            <person name="Cochrane G."/>
            <person name="Meng A."/>
            <person name="Brown T."/>
            <person name="Cohen L."/>
        </authorList>
    </citation>
    <scope>NUCLEOTIDE SEQUENCE</scope>
    <source>
        <strain evidence="2">CCMP3107</strain>
    </source>
</reference>
<keyword evidence="1" id="KW-0472">Membrane</keyword>
<evidence type="ECO:0000256" key="1">
    <source>
        <dbReference type="SAM" id="Phobius"/>
    </source>
</evidence>
<dbReference type="EMBL" id="HBIU01051603">
    <property type="protein sequence ID" value="CAE0644804.1"/>
    <property type="molecule type" value="Transcribed_RNA"/>
</dbReference>
<organism evidence="2">
    <name type="scientific">Heterosigma akashiwo</name>
    <name type="common">Chromophytic alga</name>
    <name type="synonym">Heterosigma carterae</name>
    <dbReference type="NCBI Taxonomy" id="2829"/>
    <lineage>
        <taxon>Eukaryota</taxon>
        <taxon>Sar</taxon>
        <taxon>Stramenopiles</taxon>
        <taxon>Ochrophyta</taxon>
        <taxon>Raphidophyceae</taxon>
        <taxon>Chattonellales</taxon>
        <taxon>Chattonellaceae</taxon>
        <taxon>Heterosigma</taxon>
    </lineage>
</organism>
<evidence type="ECO:0000313" key="2">
    <source>
        <dbReference type="EMBL" id="CAE0644804.1"/>
    </source>
</evidence>
<sequence>MITKKHSVSSYPDYIMIPHFHSSSAVMLSLQLVDALKSHVREEQRHSLLFTTVFLIWAVIVIIFIIVIIIHVILVINPTLLYYFPNPPVVLAAVFLIES</sequence>
<dbReference type="AlphaFoldDB" id="A0A7S3Y925"/>
<proteinExistence type="predicted"/>